<organism evidence="3 4">
    <name type="scientific">Lojkania enalia</name>
    <dbReference type="NCBI Taxonomy" id="147567"/>
    <lineage>
        <taxon>Eukaryota</taxon>
        <taxon>Fungi</taxon>
        <taxon>Dikarya</taxon>
        <taxon>Ascomycota</taxon>
        <taxon>Pezizomycotina</taxon>
        <taxon>Dothideomycetes</taxon>
        <taxon>Pleosporomycetidae</taxon>
        <taxon>Pleosporales</taxon>
        <taxon>Pleosporales incertae sedis</taxon>
        <taxon>Lojkania</taxon>
    </lineage>
</organism>
<feature type="compositionally biased region" description="Basic and acidic residues" evidence="1">
    <location>
        <begin position="151"/>
        <end position="169"/>
    </location>
</feature>
<dbReference type="GO" id="GO:0016887">
    <property type="term" value="F:ATP hydrolysis activity"/>
    <property type="evidence" value="ECO:0007669"/>
    <property type="project" value="InterPro"/>
</dbReference>
<dbReference type="Pfam" id="PF22942">
    <property type="entry name" value="DUF7025"/>
    <property type="match status" value="1"/>
</dbReference>
<dbReference type="InterPro" id="IPR003593">
    <property type="entry name" value="AAA+_ATPase"/>
</dbReference>
<dbReference type="InterPro" id="IPR003959">
    <property type="entry name" value="ATPase_AAA_core"/>
</dbReference>
<feature type="compositionally biased region" description="Basic residues" evidence="1">
    <location>
        <begin position="27"/>
        <end position="51"/>
    </location>
</feature>
<feature type="region of interest" description="Disordered" evidence="1">
    <location>
        <begin position="141"/>
        <end position="169"/>
    </location>
</feature>
<accession>A0A9P4K6F8</accession>
<sequence length="854" mass="97623">MYSQDTSGSDSRSDSDDSSSEDERELRRKKRKAALKKAMKQKAKHKRKKSKKYEFSSDDLSSDSSSDSESDSEAKRKRRKKAKKRRKMKKIEDLSSSSSSSEDEKIPDPPPPGSNTTASNSAVDADIQKLQDEIAKLQLLKAALGSSPPDPTKKDDGKKKKNGKPEYKRVDQVWDSKIRDYKLTETAAEQQDEFDCVFTVRRTFDWEGKHANTYVDVKSKQLRDSLHEIMKDVKGVSLVDDVPSLDPNLLFLYHDEIKEFYRKILKSRLKKEKKKKQQKKLKAQSAHCKLLAGYIEEDYRDIRKKLNPMLKAGNITFDLLWALFKPNTIAFTTTYGSADNPRCFKVDYANKHAHFFKGEWYSIEGRYLEYDGKNFGLGEFEVQVGAFKGVRKITSLATYPLSYHKDVEGVTQKLVERGKKFVELQGMNYRFHKGLAFVKKKNGIGKVNVNGRVMIDPAIFRRLNANYPISYIQRRQDEESDDEESDDEDSELEDECCESEEVEEIKTRIHVFKGRDNKWHVIRVPIDDGSVIPPEKLESMQTKDGEEQVFSEEELLIASSVVLGFSFSYKLWLEFSLSGLKEIEWDGEAFNSLVLPKHTKQNLRGLVSSHRFYAAKTIDDVIQGKGKGLNVVLHGPPGVGKTLTAESIAEYLKAPLYAVSAGELGTNSRTLETELNRIMDITHSWGAILLLDEADVFLEQRANHDVHRNALVSVFLRLLEYYQGILFLTTNRVNTFDEAFQSRIHMGIRYENLNSKARREIWTSYISRVREKMAKEGKGMEGRELSKAEIEELSKKMLNGRQIKNACKTAQSIALAEERAFGIEVLRGVLEVQEDFESDLKGGLGYKDAMRQYT</sequence>
<feature type="compositionally biased region" description="Acidic residues" evidence="1">
    <location>
        <begin position="478"/>
        <end position="497"/>
    </location>
</feature>
<dbReference type="PANTHER" id="PTHR46411:SF1">
    <property type="entry name" value="FAMILY ATPASE, PUTATIVE (AFU_ORTHOLOGUE AFUA_7G05752)-RELATED"/>
    <property type="match status" value="1"/>
</dbReference>
<feature type="domain" description="AAA+ ATPase" evidence="2">
    <location>
        <begin position="627"/>
        <end position="752"/>
    </location>
</feature>
<comment type="caution">
    <text evidence="3">The sequence shown here is derived from an EMBL/GenBank/DDBJ whole genome shotgun (WGS) entry which is preliminary data.</text>
</comment>
<dbReference type="SMART" id="SM00382">
    <property type="entry name" value="AAA"/>
    <property type="match status" value="1"/>
</dbReference>
<dbReference type="CDD" id="cd19481">
    <property type="entry name" value="RecA-like_protease"/>
    <property type="match status" value="1"/>
</dbReference>
<evidence type="ECO:0000259" key="2">
    <source>
        <dbReference type="SMART" id="SM00382"/>
    </source>
</evidence>
<name>A0A9P4K6F8_9PLEO</name>
<proteinExistence type="predicted"/>
<keyword evidence="3" id="KW-0378">Hydrolase</keyword>
<reference evidence="4" key="1">
    <citation type="journal article" date="2020" name="Stud. Mycol.">
        <title>101 Dothideomycetes genomes: A test case for predicting lifestyles and emergence of pathogens.</title>
        <authorList>
            <person name="Haridas S."/>
            <person name="Albert R."/>
            <person name="Binder M."/>
            <person name="Bloem J."/>
            <person name="LaButti K."/>
            <person name="Salamov A."/>
            <person name="Andreopoulos B."/>
            <person name="Baker S."/>
            <person name="Barry K."/>
            <person name="Bills G."/>
            <person name="Bluhm B."/>
            <person name="Cannon C."/>
            <person name="Castanera R."/>
            <person name="Culley D."/>
            <person name="Daum C."/>
            <person name="Ezra D."/>
            <person name="Gonzalez J."/>
            <person name="Henrissat B."/>
            <person name="Kuo A."/>
            <person name="Liang C."/>
            <person name="Lipzen A."/>
            <person name="Lutzoni F."/>
            <person name="Magnuson J."/>
            <person name="Mondo S."/>
            <person name="Nolan M."/>
            <person name="Ohm R."/>
            <person name="Pangilinan J."/>
            <person name="Park H.-J."/>
            <person name="Ramirez L."/>
            <person name="Alfaro M."/>
            <person name="Sun H."/>
            <person name="Tritt A."/>
            <person name="Yoshinaga Y."/>
            <person name="Zwiers L.-H."/>
            <person name="Turgeon B."/>
            <person name="Goodwin S."/>
            <person name="Spatafora J."/>
            <person name="Crous P."/>
            <person name="Grigoriev I."/>
        </authorList>
    </citation>
    <scope>NUCLEOTIDE SEQUENCE [LARGE SCALE GENOMIC DNA]</scope>
    <source>
        <strain evidence="4">CBS 304.66</strain>
    </source>
</reference>
<dbReference type="OrthoDB" id="10042665at2759"/>
<dbReference type="Proteomes" id="UP000800093">
    <property type="component" value="Unassembled WGS sequence"/>
</dbReference>
<keyword evidence="4" id="KW-1185">Reference proteome</keyword>
<evidence type="ECO:0000313" key="4">
    <source>
        <dbReference type="Proteomes" id="UP000800093"/>
    </source>
</evidence>
<dbReference type="Gene3D" id="3.40.50.300">
    <property type="entry name" value="P-loop containing nucleotide triphosphate hydrolases"/>
    <property type="match status" value="1"/>
</dbReference>
<dbReference type="InterPro" id="IPR054289">
    <property type="entry name" value="DUF7025"/>
</dbReference>
<dbReference type="PANTHER" id="PTHR46411">
    <property type="entry name" value="FAMILY ATPASE, PUTATIVE-RELATED"/>
    <property type="match status" value="1"/>
</dbReference>
<dbReference type="AlphaFoldDB" id="A0A9P4K6F8"/>
<dbReference type="EMBL" id="ML986644">
    <property type="protein sequence ID" value="KAF2262142.1"/>
    <property type="molecule type" value="Genomic_DNA"/>
</dbReference>
<protein>
    <submittedName>
        <fullName evidence="3">P-loop containing nucleoside triphosphate hydrolase protein</fullName>
    </submittedName>
</protein>
<dbReference type="InterPro" id="IPR027417">
    <property type="entry name" value="P-loop_NTPase"/>
</dbReference>
<feature type="region of interest" description="Disordered" evidence="1">
    <location>
        <begin position="1"/>
        <end position="128"/>
    </location>
</feature>
<dbReference type="InterPro" id="IPR056599">
    <property type="entry name" value="AAA_lid_fung"/>
</dbReference>
<evidence type="ECO:0000256" key="1">
    <source>
        <dbReference type="SAM" id="MobiDB-lite"/>
    </source>
</evidence>
<gene>
    <name evidence="3" type="ORF">CC78DRAFT_468582</name>
</gene>
<evidence type="ECO:0000313" key="3">
    <source>
        <dbReference type="EMBL" id="KAF2262142.1"/>
    </source>
</evidence>
<feature type="compositionally biased region" description="Basic residues" evidence="1">
    <location>
        <begin position="75"/>
        <end position="89"/>
    </location>
</feature>
<dbReference type="GO" id="GO:0005524">
    <property type="term" value="F:ATP binding"/>
    <property type="evidence" value="ECO:0007669"/>
    <property type="project" value="InterPro"/>
</dbReference>
<feature type="compositionally biased region" description="Acidic residues" evidence="1">
    <location>
        <begin position="56"/>
        <end position="71"/>
    </location>
</feature>
<dbReference type="Pfam" id="PF23232">
    <property type="entry name" value="AAA_lid_13"/>
    <property type="match status" value="1"/>
</dbReference>
<dbReference type="SUPFAM" id="SSF52540">
    <property type="entry name" value="P-loop containing nucleoside triphosphate hydrolases"/>
    <property type="match status" value="1"/>
</dbReference>
<feature type="region of interest" description="Disordered" evidence="1">
    <location>
        <begin position="473"/>
        <end position="497"/>
    </location>
</feature>
<dbReference type="Pfam" id="PF00004">
    <property type="entry name" value="AAA"/>
    <property type="match status" value="1"/>
</dbReference>
<feature type="compositionally biased region" description="Low complexity" evidence="1">
    <location>
        <begin position="1"/>
        <end position="10"/>
    </location>
</feature>